<dbReference type="Proteomes" id="UP001159641">
    <property type="component" value="Unassembled WGS sequence"/>
</dbReference>
<protein>
    <submittedName>
        <fullName evidence="2">Uncharacterized protein</fullName>
    </submittedName>
</protein>
<evidence type="ECO:0000256" key="1">
    <source>
        <dbReference type="SAM" id="MobiDB-lite"/>
    </source>
</evidence>
<organism evidence="2 3">
    <name type="scientific">Eschrichtius robustus</name>
    <name type="common">California gray whale</name>
    <name type="synonym">Eschrichtius gibbosus</name>
    <dbReference type="NCBI Taxonomy" id="9764"/>
    <lineage>
        <taxon>Eukaryota</taxon>
        <taxon>Metazoa</taxon>
        <taxon>Chordata</taxon>
        <taxon>Craniata</taxon>
        <taxon>Vertebrata</taxon>
        <taxon>Euteleostomi</taxon>
        <taxon>Mammalia</taxon>
        <taxon>Eutheria</taxon>
        <taxon>Laurasiatheria</taxon>
        <taxon>Artiodactyla</taxon>
        <taxon>Whippomorpha</taxon>
        <taxon>Cetacea</taxon>
        <taxon>Mysticeti</taxon>
        <taxon>Eschrichtiidae</taxon>
        <taxon>Eschrichtius</taxon>
    </lineage>
</organism>
<name>A0AB34HI10_ESCRO</name>
<feature type="region of interest" description="Disordered" evidence="1">
    <location>
        <begin position="58"/>
        <end position="94"/>
    </location>
</feature>
<reference evidence="2 3" key="1">
    <citation type="submission" date="2022-11" db="EMBL/GenBank/DDBJ databases">
        <title>Whole genome sequence of Eschrichtius robustus ER-17-0199.</title>
        <authorList>
            <person name="Bruniche-Olsen A."/>
            <person name="Black A.N."/>
            <person name="Fields C.J."/>
            <person name="Walden K."/>
            <person name="Dewoody J.A."/>
        </authorList>
    </citation>
    <scope>NUCLEOTIDE SEQUENCE [LARGE SCALE GENOMIC DNA]</scope>
    <source>
        <strain evidence="2">ER-17-0199</strain>
        <tissue evidence="2">Blubber</tissue>
    </source>
</reference>
<comment type="caution">
    <text evidence="2">The sequence shown here is derived from an EMBL/GenBank/DDBJ whole genome shotgun (WGS) entry which is preliminary data.</text>
</comment>
<proteinExistence type="predicted"/>
<dbReference type="EMBL" id="JAIQCJ010001201">
    <property type="protein sequence ID" value="KAJ8791738.1"/>
    <property type="molecule type" value="Genomic_DNA"/>
</dbReference>
<accession>A0AB34HI10</accession>
<gene>
    <name evidence="2" type="ORF">J1605_020460</name>
</gene>
<feature type="compositionally biased region" description="Polar residues" evidence="1">
    <location>
        <begin position="79"/>
        <end position="89"/>
    </location>
</feature>
<keyword evidence="3" id="KW-1185">Reference proteome</keyword>
<sequence>MSSCDRIGVAPAMDMPEVLKSLLEHSLPWPEKRTGRCSSDLKNKVYEEQRQLLVAGSQLVPRAPRQLQSPHCTPWTAKSGPSTEGTRPGSQGELCRELATSQRTVGLVQLGWSTGNGPESQATS</sequence>
<evidence type="ECO:0000313" key="3">
    <source>
        <dbReference type="Proteomes" id="UP001159641"/>
    </source>
</evidence>
<evidence type="ECO:0000313" key="2">
    <source>
        <dbReference type="EMBL" id="KAJ8791738.1"/>
    </source>
</evidence>
<dbReference type="AlphaFoldDB" id="A0AB34HI10"/>